<reference evidence="1" key="1">
    <citation type="submission" date="2022-08" db="EMBL/GenBank/DDBJ databases">
        <title>Genome Sequence of Pycnoporus sanguineus.</title>
        <authorList>
            <person name="Buettner E."/>
        </authorList>
    </citation>
    <scope>NUCLEOTIDE SEQUENCE</scope>
    <source>
        <strain evidence="1">CG-C14</strain>
    </source>
</reference>
<proteinExistence type="predicted"/>
<protein>
    <submittedName>
        <fullName evidence="1">Uncharacterized protein</fullName>
    </submittedName>
</protein>
<name>A0ACC1PL81_9APHY</name>
<evidence type="ECO:0000313" key="1">
    <source>
        <dbReference type="EMBL" id="KAJ2994371.1"/>
    </source>
</evidence>
<gene>
    <name evidence="1" type="ORF">NUW54_g7561</name>
</gene>
<organism evidence="1 2">
    <name type="scientific">Trametes sanguinea</name>
    <dbReference type="NCBI Taxonomy" id="158606"/>
    <lineage>
        <taxon>Eukaryota</taxon>
        <taxon>Fungi</taxon>
        <taxon>Dikarya</taxon>
        <taxon>Basidiomycota</taxon>
        <taxon>Agaricomycotina</taxon>
        <taxon>Agaricomycetes</taxon>
        <taxon>Polyporales</taxon>
        <taxon>Polyporaceae</taxon>
        <taxon>Trametes</taxon>
    </lineage>
</organism>
<dbReference type="Proteomes" id="UP001144978">
    <property type="component" value="Unassembled WGS sequence"/>
</dbReference>
<dbReference type="EMBL" id="JANSHE010002190">
    <property type="protein sequence ID" value="KAJ2994371.1"/>
    <property type="molecule type" value="Genomic_DNA"/>
</dbReference>
<accession>A0ACC1PL81</accession>
<sequence length="850" mass="95344">MRRFRSLARKEPMSSHISAASDVWYFLFSFTGENPPSSHPTEDQPRMRKKPTNATWVACRLCSKTKPLQLWRCQNGQTDTIRDHMRVHHDPEWHQEVVANQLKGWESLAFQGSGAQDLDDDDDAGPAEPFSTYALSRRIVRWIAADDQAINVVESPFFREIIRFASTSPHVLTDKDILHRTHAHDLIVKEYGLEIKRLREELKNNALGRISFTCDLWSSQDLRGYFALSVHYCKRDSQERLTISSRLGAFRNIAGRHTGTNLAEEFVAVLEELNILHKPGCVTVDNASNCGTMMEEIARLLTARGIPFHREGNRLRCFPHVVNISVRHGLSALTALLEPSETMTGPPTSAGPGLRESSTTPAAAIPIDPVLLQMDAELLDTPSADTNRALQADSAYAQALLNDPVDKARRLVSVCRSSGQRRADLRSTIIEGNEAQQFGTGIELPKAQLLRDVETRWSSTFLMIDRLLELYPAVDAFLRKPAYETESNNLLSPKELDLLSAEQTPTASMVLPAYEELLELLGLARLKYPKIGHAIDASKSVLEQYMRYTRQNRVYALAMIINPSVKLSWLEKHWDPEEVRAAKAWITDAMLAYRRREREPDLDSEMATRAGTSSLSNRRAIQAPQHTQSTTTVTVPHQPSSSSHPSRAQHSGFASLQQLRRELSSSSVTASSSSDDELDGNPESGSVPQQESDEDREARLKAEDLKAVEQELQRYVEKGQSSRDVNLLDFWDTHSTAFPYLFHVALDVLPVQASSVASERVFSSSKETDTLRRSGLDGAMMEILQVLKYSIHQEWRERPYASLAPPPKPSQDVDLQRDEAVDPAKAGELVHSGRLDEFLQLVHQAHGDTV</sequence>
<evidence type="ECO:0000313" key="2">
    <source>
        <dbReference type="Proteomes" id="UP001144978"/>
    </source>
</evidence>
<keyword evidence="2" id="KW-1185">Reference proteome</keyword>
<comment type="caution">
    <text evidence="1">The sequence shown here is derived from an EMBL/GenBank/DDBJ whole genome shotgun (WGS) entry which is preliminary data.</text>
</comment>